<dbReference type="PANTHER" id="PTHR13948:SF3">
    <property type="entry name" value="FI21118P1"/>
    <property type="match status" value="1"/>
</dbReference>
<dbReference type="Proteomes" id="UP000274429">
    <property type="component" value="Unassembled WGS sequence"/>
</dbReference>
<evidence type="ECO:0000256" key="1">
    <source>
        <dbReference type="ARBA" id="ARBA00004123"/>
    </source>
</evidence>
<dbReference type="GO" id="GO:0003723">
    <property type="term" value="F:RNA binding"/>
    <property type="evidence" value="ECO:0007669"/>
    <property type="project" value="TreeGrafter"/>
</dbReference>
<proteinExistence type="predicted"/>
<evidence type="ECO:0000313" key="7">
    <source>
        <dbReference type="WBParaSite" id="TTAC_0000030101-mRNA-1"/>
    </source>
</evidence>
<dbReference type="Pfam" id="PF17780">
    <property type="entry name" value="OCRE"/>
    <property type="match status" value="1"/>
</dbReference>
<dbReference type="InterPro" id="IPR041591">
    <property type="entry name" value="OCRE"/>
</dbReference>
<dbReference type="GO" id="GO:0005634">
    <property type="term" value="C:nucleus"/>
    <property type="evidence" value="ECO:0007669"/>
    <property type="project" value="UniProtKB-SubCell"/>
</dbReference>
<protein>
    <submittedName>
        <fullName evidence="7">OCRE domain-containing protein</fullName>
    </submittedName>
</protein>
<dbReference type="AlphaFoldDB" id="A0A0R3WI90"/>
<dbReference type="WBParaSite" id="TTAC_0000030101-mRNA-1">
    <property type="protein sequence ID" value="TTAC_0000030101-mRNA-1"/>
    <property type="gene ID" value="TTAC_0000030101"/>
</dbReference>
<evidence type="ECO:0000256" key="2">
    <source>
        <dbReference type="ARBA" id="ARBA00023242"/>
    </source>
</evidence>
<evidence type="ECO:0000313" key="5">
    <source>
        <dbReference type="EMBL" id="VDM16215.1"/>
    </source>
</evidence>
<dbReference type="PANTHER" id="PTHR13948">
    <property type="entry name" value="RNA-BINDING PROTEIN"/>
    <property type="match status" value="1"/>
</dbReference>
<evidence type="ECO:0000313" key="6">
    <source>
        <dbReference type="Proteomes" id="UP000274429"/>
    </source>
</evidence>
<dbReference type="STRING" id="6205.A0A0R3WI90"/>
<keyword evidence="6" id="KW-1185">Reference proteome</keyword>
<accession>A0A0R3WI90</accession>
<feature type="region of interest" description="Disordered" evidence="3">
    <location>
        <begin position="534"/>
        <end position="559"/>
    </location>
</feature>
<reference evidence="5 6" key="2">
    <citation type="submission" date="2018-11" db="EMBL/GenBank/DDBJ databases">
        <authorList>
            <consortium name="Pathogen Informatics"/>
        </authorList>
    </citation>
    <scope>NUCLEOTIDE SEQUENCE [LARGE SCALE GENOMIC DNA]</scope>
</reference>
<keyword evidence="2" id="KW-0539">Nucleus</keyword>
<gene>
    <name evidence="5" type="ORF">TTAC_LOCUS302</name>
</gene>
<reference evidence="7" key="1">
    <citation type="submission" date="2016-04" db="UniProtKB">
        <authorList>
            <consortium name="WormBaseParasite"/>
        </authorList>
    </citation>
    <scope>IDENTIFICATION</scope>
</reference>
<organism evidence="7">
    <name type="scientific">Hydatigena taeniaeformis</name>
    <name type="common">Feline tapeworm</name>
    <name type="synonym">Taenia taeniaeformis</name>
    <dbReference type="NCBI Taxonomy" id="6205"/>
    <lineage>
        <taxon>Eukaryota</taxon>
        <taxon>Metazoa</taxon>
        <taxon>Spiralia</taxon>
        <taxon>Lophotrochozoa</taxon>
        <taxon>Platyhelminthes</taxon>
        <taxon>Cestoda</taxon>
        <taxon>Eucestoda</taxon>
        <taxon>Cyclophyllidea</taxon>
        <taxon>Taeniidae</taxon>
        <taxon>Hydatigera</taxon>
    </lineage>
</organism>
<evidence type="ECO:0000259" key="4">
    <source>
        <dbReference type="Pfam" id="PF17780"/>
    </source>
</evidence>
<feature type="domain" description="OCRE" evidence="4">
    <location>
        <begin position="386"/>
        <end position="433"/>
    </location>
</feature>
<sequence>MSQNRRRPLPREPNDEEKNVIVAVRHCARELDDMLQGARRKAQVDAKLFATKTAVSLFRGVEFYADMYSKLKIKSRMALTRFFQRSRDLDDMVDTQEAIDETEECWKSFLMNIDNDMKGDISKQPPSYPVKGIGDYIELLEPRLIDCSSFEECNLQQTLSEYTSSLLIFQPAYLPDISVRCRFSEISKVVADFYQLNVGFVVITWGPESAVRAWSKHLLKHLKWPVLWDCENFFTSFLSFKRGCAALWASQMLDFCAYQSITYKRSIQPLPIDIDWSTWNWVGGEVVIASPAVSRMLYKRELEARTRTSSEEKADVSPLPKRPDTGSSSRICFIHRADNVADMALPGSIYQAALVCFATSQNKSESDVVEEIRTHRRLATPPESGRLQYEDATGLYYDPETELHYDSRTGYFYDAVRRTYYYWSAESHRYVPANELVRAQQAEAHKLRLEAAQQAALRAVREQEAARAAGARVAAQLAALRAEKDEYASYAYATCLFEPADDPIAAVHSSSSAGIQESLRLLGGSISTTTASAAAAPGTSLTNHESSLYPPGCPPPPGT</sequence>
<dbReference type="OrthoDB" id="29221at2759"/>
<dbReference type="GO" id="GO:0000398">
    <property type="term" value="P:mRNA splicing, via spliceosome"/>
    <property type="evidence" value="ECO:0007669"/>
    <property type="project" value="TreeGrafter"/>
</dbReference>
<evidence type="ECO:0000256" key="3">
    <source>
        <dbReference type="SAM" id="MobiDB-lite"/>
    </source>
</evidence>
<dbReference type="EMBL" id="UYWX01000021">
    <property type="protein sequence ID" value="VDM16215.1"/>
    <property type="molecule type" value="Genomic_DNA"/>
</dbReference>
<name>A0A0R3WI90_HYDTA</name>
<comment type="subcellular location">
    <subcellularLocation>
        <location evidence="1">Nucleus</location>
    </subcellularLocation>
</comment>